<dbReference type="GO" id="GO:0016491">
    <property type="term" value="F:oxidoreductase activity"/>
    <property type="evidence" value="ECO:0007669"/>
    <property type="project" value="InterPro"/>
</dbReference>
<evidence type="ECO:0000313" key="2">
    <source>
        <dbReference type="EMBL" id="EEY62759.1"/>
    </source>
</evidence>
<dbReference type="EMBL" id="GG691036">
    <property type="protein sequence ID" value="EEY62759.1"/>
    <property type="molecule type" value="Genomic_DNA"/>
</dbReference>
<dbReference type="AlphaFoldDB" id="D0RME6"/>
<accession>D0RME6</accession>
<dbReference type="Proteomes" id="UP000006643">
    <property type="component" value="Unassembled WGS sequence"/>
</dbReference>
<reference evidence="3" key="1">
    <citation type="journal article" date="2009" name="Nature">
        <title>Genome sequence and analysis of the Irish potato famine pathogen Phytophthora infestans.</title>
        <authorList>
            <consortium name="The Broad Institute Genome Sequencing Platform"/>
            <person name="Haas B.J."/>
            <person name="Kamoun S."/>
            <person name="Zody M.C."/>
            <person name="Jiang R.H."/>
            <person name="Handsaker R.E."/>
            <person name="Cano L.M."/>
            <person name="Grabherr M."/>
            <person name="Kodira C.D."/>
            <person name="Raffaele S."/>
            <person name="Torto-Alalibo T."/>
            <person name="Bozkurt T.O."/>
            <person name="Ah-Fong A.M."/>
            <person name="Alvarado L."/>
            <person name="Anderson V.L."/>
            <person name="Armstrong M.R."/>
            <person name="Avrova A."/>
            <person name="Baxter L."/>
            <person name="Beynon J."/>
            <person name="Boevink P.C."/>
            <person name="Bollmann S.R."/>
            <person name="Bos J.I."/>
            <person name="Bulone V."/>
            <person name="Cai G."/>
            <person name="Cakir C."/>
            <person name="Carrington J.C."/>
            <person name="Chawner M."/>
            <person name="Conti L."/>
            <person name="Costanzo S."/>
            <person name="Ewan R."/>
            <person name="Fahlgren N."/>
            <person name="Fischbach M.A."/>
            <person name="Fugelstad J."/>
            <person name="Gilroy E.M."/>
            <person name="Gnerre S."/>
            <person name="Green P.J."/>
            <person name="Grenville-Briggs L.J."/>
            <person name="Griffith J."/>
            <person name="Grunwald N.J."/>
            <person name="Horn K."/>
            <person name="Horner N.R."/>
            <person name="Hu C.H."/>
            <person name="Huitema E."/>
            <person name="Jeong D.H."/>
            <person name="Jones A.M."/>
            <person name="Jones J.D."/>
            <person name="Jones R.W."/>
            <person name="Karlsson E.K."/>
            <person name="Kunjeti S.G."/>
            <person name="Lamour K."/>
            <person name="Liu Z."/>
            <person name="Ma L."/>
            <person name="Maclean D."/>
            <person name="Chibucos M.C."/>
            <person name="McDonald H."/>
            <person name="McWalters J."/>
            <person name="Meijer H.J."/>
            <person name="Morgan W."/>
            <person name="Morris P.F."/>
            <person name="Munro C.A."/>
            <person name="O'Neill K."/>
            <person name="Ospina-Giraldo M."/>
            <person name="Pinzon A."/>
            <person name="Pritchard L."/>
            <person name="Ramsahoye B."/>
            <person name="Ren Q."/>
            <person name="Restrepo S."/>
            <person name="Roy S."/>
            <person name="Sadanandom A."/>
            <person name="Savidor A."/>
            <person name="Schornack S."/>
            <person name="Schwartz D.C."/>
            <person name="Schumann U.D."/>
            <person name="Schwessinger B."/>
            <person name="Seyer L."/>
            <person name="Sharpe T."/>
            <person name="Silvar C."/>
            <person name="Song J."/>
            <person name="Studholme D.J."/>
            <person name="Sykes S."/>
            <person name="Thines M."/>
            <person name="van de Vondervoort P.J."/>
            <person name="Phuntumart V."/>
            <person name="Wawra S."/>
            <person name="Weide R."/>
            <person name="Win J."/>
            <person name="Young C."/>
            <person name="Zhou S."/>
            <person name="Fry W."/>
            <person name="Meyers B.C."/>
            <person name="van West P."/>
            <person name="Ristaino J."/>
            <person name="Govers F."/>
            <person name="Birch P.R."/>
            <person name="Whisson S.C."/>
            <person name="Judelson H.S."/>
            <person name="Nusbaum C."/>
        </authorList>
    </citation>
    <scope>NUCLEOTIDE SEQUENCE [LARGE SCALE GENOMIC DNA]</scope>
    <source>
        <strain evidence="3">T30-4</strain>
    </source>
</reference>
<sequence length="89" mass="9962">MTLLSSFRLLRTATQARCISSAQKNLAAAIEERYACKAFLSTPVSDETLKEILKLTLRAPTGFNVQPYVCVLVHEPKYLVKLAEGMMDR</sequence>
<dbReference type="KEGG" id="pif:PITG_22494"/>
<dbReference type="Pfam" id="PF00881">
    <property type="entry name" value="Nitroreductase"/>
    <property type="match status" value="1"/>
</dbReference>
<dbReference type="InterPro" id="IPR050461">
    <property type="entry name" value="Nitroreductase_HadB/RutE"/>
</dbReference>
<dbReference type="InterPro" id="IPR000415">
    <property type="entry name" value="Nitroreductase-like"/>
</dbReference>
<name>D0RME6_PHYIT</name>
<dbReference type="PANTHER" id="PTHR43543:SF1">
    <property type="entry name" value="MALONIC SEMIALDEHYDE REDUCTASE RUTE-RELATED"/>
    <property type="match status" value="1"/>
</dbReference>
<dbReference type="Gene3D" id="3.40.109.10">
    <property type="entry name" value="NADH Oxidase"/>
    <property type="match status" value="1"/>
</dbReference>
<dbReference type="STRING" id="403677.D0RME6"/>
<evidence type="ECO:0000259" key="1">
    <source>
        <dbReference type="Pfam" id="PF00881"/>
    </source>
</evidence>
<dbReference type="OrthoDB" id="41362at2759"/>
<dbReference type="InterPro" id="IPR029479">
    <property type="entry name" value="Nitroreductase"/>
</dbReference>
<protein>
    <recommendedName>
        <fullName evidence="1">Nitroreductase domain-containing protein</fullName>
    </recommendedName>
</protein>
<proteinExistence type="predicted"/>
<dbReference type="SUPFAM" id="SSF55469">
    <property type="entry name" value="FMN-dependent nitroreductase-like"/>
    <property type="match status" value="1"/>
</dbReference>
<dbReference type="VEuPathDB" id="FungiDB:PITG_22494"/>
<dbReference type="InParanoid" id="D0RME6"/>
<gene>
    <name evidence="2" type="ORF">PITG_22494</name>
</gene>
<dbReference type="GeneID" id="9468072"/>
<evidence type="ECO:0000313" key="3">
    <source>
        <dbReference type="Proteomes" id="UP000006643"/>
    </source>
</evidence>
<dbReference type="PANTHER" id="PTHR43543">
    <property type="entry name" value="MALONIC SEMIALDEHYDE REDUCTASE RUTE-RELATED"/>
    <property type="match status" value="1"/>
</dbReference>
<organism evidence="2 3">
    <name type="scientific">Phytophthora infestans (strain T30-4)</name>
    <name type="common">Potato late blight agent</name>
    <dbReference type="NCBI Taxonomy" id="403677"/>
    <lineage>
        <taxon>Eukaryota</taxon>
        <taxon>Sar</taxon>
        <taxon>Stramenopiles</taxon>
        <taxon>Oomycota</taxon>
        <taxon>Peronosporomycetes</taxon>
        <taxon>Peronosporales</taxon>
        <taxon>Peronosporaceae</taxon>
        <taxon>Phytophthora</taxon>
    </lineage>
</organism>
<feature type="domain" description="Nitroreductase" evidence="1">
    <location>
        <begin position="30"/>
        <end position="84"/>
    </location>
</feature>
<dbReference type="RefSeq" id="XP_002909784.1">
    <property type="nucleotide sequence ID" value="XM_002909738.1"/>
</dbReference>
<dbReference type="HOGENOM" id="CLU_2459582_0_0_1"/>
<keyword evidence="3" id="KW-1185">Reference proteome</keyword>